<dbReference type="AlphaFoldDB" id="A0AAV3PP22"/>
<proteinExistence type="predicted"/>
<protein>
    <recommendedName>
        <fullName evidence="3">Reverse transcriptase</fullName>
    </recommendedName>
</protein>
<accession>A0AAV3PP22</accession>
<organism evidence="1 2">
    <name type="scientific">Lithospermum erythrorhizon</name>
    <name type="common">Purple gromwell</name>
    <name type="synonym">Lithospermum officinale var. erythrorhizon</name>
    <dbReference type="NCBI Taxonomy" id="34254"/>
    <lineage>
        <taxon>Eukaryota</taxon>
        <taxon>Viridiplantae</taxon>
        <taxon>Streptophyta</taxon>
        <taxon>Embryophyta</taxon>
        <taxon>Tracheophyta</taxon>
        <taxon>Spermatophyta</taxon>
        <taxon>Magnoliopsida</taxon>
        <taxon>eudicotyledons</taxon>
        <taxon>Gunneridae</taxon>
        <taxon>Pentapetalae</taxon>
        <taxon>asterids</taxon>
        <taxon>lamiids</taxon>
        <taxon>Boraginales</taxon>
        <taxon>Boraginaceae</taxon>
        <taxon>Boraginoideae</taxon>
        <taxon>Lithospermeae</taxon>
        <taxon>Lithospermum</taxon>
    </lineage>
</organism>
<dbReference type="Proteomes" id="UP001454036">
    <property type="component" value="Unassembled WGS sequence"/>
</dbReference>
<sequence>MSFIRVMLLVSWKESNQVAGEGDGHMRTGGVSSLGVLPGFHPIGTTLSPEKPVHGGQNVERDQHELLLEETDFQIQIQKILYWPTRMVQLCSSDSLGNIQGGEIQMRRQLLRALLVTYTSDHLPLLLSWGDQTTRLTKRQSRFRFEEGWCLYESSKEVVSNALDEKKELDPSMKVFGSIQDYRLELLKWKRESLGKVHSSIQEKQDKLDVLDQGSISMTFKGRATVLAQEIDKLREADELYWCQRSRALWRVKGDRNTAFSHTFSTERGKTNLIYALQDGLGNWHREPAKIQRVAVQFYSELFTSQSGGYNLDPFQLQSDRFSAEVMQNLEAEFTDAEVKQCLFSMQGTKTPGPDGMPALFFQYYWEIVGEDVCKLVLQALNNGPFLHKFNFTLISLIPKVE</sequence>
<reference evidence="1 2" key="1">
    <citation type="submission" date="2024-01" db="EMBL/GenBank/DDBJ databases">
        <title>The complete chloroplast genome sequence of Lithospermum erythrorhizon: insights into the phylogenetic relationship among Boraginaceae species and the maternal lineages of purple gromwells.</title>
        <authorList>
            <person name="Okada T."/>
            <person name="Watanabe K."/>
        </authorList>
    </citation>
    <scope>NUCLEOTIDE SEQUENCE [LARGE SCALE GENOMIC DNA]</scope>
</reference>
<gene>
    <name evidence="1" type="ORF">LIER_11082</name>
</gene>
<comment type="caution">
    <text evidence="1">The sequence shown here is derived from an EMBL/GenBank/DDBJ whole genome shotgun (WGS) entry which is preliminary data.</text>
</comment>
<evidence type="ECO:0000313" key="2">
    <source>
        <dbReference type="Proteomes" id="UP001454036"/>
    </source>
</evidence>
<keyword evidence="2" id="KW-1185">Reference proteome</keyword>
<dbReference type="EMBL" id="BAABME010002022">
    <property type="protein sequence ID" value="GAA0152657.1"/>
    <property type="molecule type" value="Genomic_DNA"/>
</dbReference>
<name>A0AAV3PP22_LITER</name>
<evidence type="ECO:0008006" key="3">
    <source>
        <dbReference type="Google" id="ProtNLM"/>
    </source>
</evidence>
<evidence type="ECO:0000313" key="1">
    <source>
        <dbReference type="EMBL" id="GAA0152657.1"/>
    </source>
</evidence>